<feature type="binding site" evidence="6">
    <location>
        <position position="51"/>
    </location>
    <ligand>
        <name>S-adenosyl-L-methionine</name>
        <dbReference type="ChEBI" id="CHEBI:59789"/>
    </ligand>
</feature>
<proteinExistence type="inferred from homology"/>
<evidence type="ECO:0000313" key="7">
    <source>
        <dbReference type="EMBL" id="OHB01409.1"/>
    </source>
</evidence>
<dbReference type="PIRSF" id="PIRSF004486">
    <property type="entry name" value="MraW"/>
    <property type="match status" value="1"/>
</dbReference>
<evidence type="ECO:0000256" key="5">
    <source>
        <dbReference type="ARBA" id="ARBA00022691"/>
    </source>
</evidence>
<evidence type="ECO:0000256" key="4">
    <source>
        <dbReference type="ARBA" id="ARBA00022679"/>
    </source>
</evidence>
<keyword evidence="6" id="KW-0963">Cytoplasm</keyword>
<dbReference type="NCBIfam" id="TIGR00006">
    <property type="entry name" value="16S rRNA (cytosine(1402)-N(4))-methyltransferase RsmH"/>
    <property type="match status" value="1"/>
</dbReference>
<keyword evidence="5 6" id="KW-0949">S-adenosyl-L-methionine</keyword>
<sequence>MAHVSVLLKEAIDGLSLEDGDIYLDATVGSGGHMEEVWQRMQGRVTLTGIDADLMSITITEEKLALSGAKPKLRVLNFRNIDKAPEILDIKNPTKILFDLGWSTDQFDEGGRGFSFQKDEPLIMTFASKATLDETTAYDVVNVWGEENLADVIYGYGEERYARRIAKAIVEARGEKPIETSKELAEVVKASVPIFYRFGRIHPATRTFQAIRIAVNDELQALRGGLEKGFEILKEGGKMAVISFHSLEDRIVKNFFKQQVAMNRGKLLNKKPIVPSEEEIGNNPRSRSAKLRILQKISA</sequence>
<dbReference type="PANTHER" id="PTHR11265">
    <property type="entry name" value="S-ADENOSYL-METHYLTRANSFERASE MRAW"/>
    <property type="match status" value="1"/>
</dbReference>
<keyword evidence="4 6" id="KW-0808">Transferase</keyword>
<comment type="function">
    <text evidence="6">Specifically methylates the N4 position of cytidine in position 1402 (C1402) of 16S rRNA.</text>
</comment>
<gene>
    <name evidence="6" type="primary">rsmH</name>
    <name evidence="7" type="ORF">A3A96_01810</name>
</gene>
<dbReference type="SUPFAM" id="SSF53335">
    <property type="entry name" value="S-adenosyl-L-methionine-dependent methyltransferases"/>
    <property type="match status" value="1"/>
</dbReference>
<dbReference type="GO" id="GO:0071424">
    <property type="term" value="F:rRNA (cytosine-N4-)-methyltransferase activity"/>
    <property type="evidence" value="ECO:0007669"/>
    <property type="project" value="UniProtKB-UniRule"/>
</dbReference>
<dbReference type="PANTHER" id="PTHR11265:SF0">
    <property type="entry name" value="12S RRNA N4-METHYLCYTIDINE METHYLTRANSFERASE"/>
    <property type="match status" value="1"/>
</dbReference>
<keyword evidence="2 6" id="KW-0698">rRNA processing</keyword>
<dbReference type="AlphaFoldDB" id="A0A1G2TW79"/>
<dbReference type="Pfam" id="PF01795">
    <property type="entry name" value="Methyltransf_5"/>
    <property type="match status" value="1"/>
</dbReference>
<dbReference type="GO" id="GO:0005737">
    <property type="term" value="C:cytoplasm"/>
    <property type="evidence" value="ECO:0007669"/>
    <property type="project" value="UniProtKB-SubCell"/>
</dbReference>
<dbReference type="InterPro" id="IPR002903">
    <property type="entry name" value="RsmH"/>
</dbReference>
<evidence type="ECO:0000256" key="6">
    <source>
        <dbReference type="HAMAP-Rule" id="MF_01007"/>
    </source>
</evidence>
<dbReference type="EC" id="2.1.1.199" evidence="6"/>
<protein>
    <recommendedName>
        <fullName evidence="6">Ribosomal RNA small subunit methyltransferase H</fullName>
        <ecNumber evidence="6">2.1.1.199</ecNumber>
    </recommendedName>
    <alternativeName>
        <fullName evidence="6">16S rRNA m(4)C1402 methyltransferase</fullName>
    </alternativeName>
    <alternativeName>
        <fullName evidence="6">rRNA (cytosine-N(4)-)-methyltransferase RsmH</fullName>
    </alternativeName>
</protein>
<comment type="catalytic activity">
    <reaction evidence="6">
        <text>cytidine(1402) in 16S rRNA + S-adenosyl-L-methionine = N(4)-methylcytidine(1402) in 16S rRNA + S-adenosyl-L-homocysteine + H(+)</text>
        <dbReference type="Rhea" id="RHEA:42928"/>
        <dbReference type="Rhea" id="RHEA-COMP:10286"/>
        <dbReference type="Rhea" id="RHEA-COMP:10287"/>
        <dbReference type="ChEBI" id="CHEBI:15378"/>
        <dbReference type="ChEBI" id="CHEBI:57856"/>
        <dbReference type="ChEBI" id="CHEBI:59789"/>
        <dbReference type="ChEBI" id="CHEBI:74506"/>
        <dbReference type="ChEBI" id="CHEBI:82748"/>
        <dbReference type="EC" id="2.1.1.199"/>
    </reaction>
</comment>
<accession>A0A1G2TW79</accession>
<comment type="caution">
    <text evidence="7">The sequence shown here is derived from an EMBL/GenBank/DDBJ whole genome shotgun (WGS) entry which is preliminary data.</text>
</comment>
<feature type="binding site" evidence="6">
    <location>
        <position position="106"/>
    </location>
    <ligand>
        <name>S-adenosyl-L-methionine</name>
        <dbReference type="ChEBI" id="CHEBI:59789"/>
    </ligand>
</feature>
<dbReference type="SUPFAM" id="SSF81799">
    <property type="entry name" value="Putative methyltransferase TM0872, insert domain"/>
    <property type="match status" value="1"/>
</dbReference>
<evidence type="ECO:0000256" key="3">
    <source>
        <dbReference type="ARBA" id="ARBA00022603"/>
    </source>
</evidence>
<evidence type="ECO:0000313" key="8">
    <source>
        <dbReference type="Proteomes" id="UP000177707"/>
    </source>
</evidence>
<dbReference type="EMBL" id="MHWB01000013">
    <property type="protein sequence ID" value="OHB01409.1"/>
    <property type="molecule type" value="Genomic_DNA"/>
</dbReference>
<evidence type="ECO:0000256" key="2">
    <source>
        <dbReference type="ARBA" id="ARBA00022552"/>
    </source>
</evidence>
<evidence type="ECO:0000256" key="1">
    <source>
        <dbReference type="ARBA" id="ARBA00010396"/>
    </source>
</evidence>
<feature type="binding site" evidence="6">
    <location>
        <position position="78"/>
    </location>
    <ligand>
        <name>S-adenosyl-L-methionine</name>
        <dbReference type="ChEBI" id="CHEBI:59789"/>
    </ligand>
</feature>
<dbReference type="InterPro" id="IPR023397">
    <property type="entry name" value="SAM-dep_MeTrfase_MraW_recog"/>
</dbReference>
<dbReference type="InterPro" id="IPR029063">
    <property type="entry name" value="SAM-dependent_MTases_sf"/>
</dbReference>
<feature type="binding site" evidence="6">
    <location>
        <position position="99"/>
    </location>
    <ligand>
        <name>S-adenosyl-L-methionine</name>
        <dbReference type="ChEBI" id="CHEBI:59789"/>
    </ligand>
</feature>
<dbReference type="Gene3D" id="3.40.50.150">
    <property type="entry name" value="Vaccinia Virus protein VP39"/>
    <property type="match status" value="1"/>
</dbReference>
<feature type="binding site" evidence="6">
    <location>
        <begin position="31"/>
        <end position="33"/>
    </location>
    <ligand>
        <name>S-adenosyl-L-methionine</name>
        <dbReference type="ChEBI" id="CHEBI:59789"/>
    </ligand>
</feature>
<organism evidence="7 8">
    <name type="scientific">Candidatus Zambryskibacteria bacterium RIFCSPLOWO2_01_FULL_39_39</name>
    <dbReference type="NCBI Taxonomy" id="1802758"/>
    <lineage>
        <taxon>Bacteria</taxon>
        <taxon>Candidatus Zambryskiibacteriota</taxon>
    </lineage>
</organism>
<dbReference type="STRING" id="1802758.A3A96_01810"/>
<dbReference type="Gene3D" id="1.10.150.170">
    <property type="entry name" value="Putative methyltransferase TM0872, insert domain"/>
    <property type="match status" value="1"/>
</dbReference>
<comment type="subcellular location">
    <subcellularLocation>
        <location evidence="6">Cytoplasm</location>
    </subcellularLocation>
</comment>
<keyword evidence="3 6" id="KW-0489">Methyltransferase</keyword>
<reference evidence="7 8" key="1">
    <citation type="journal article" date="2016" name="Nat. Commun.">
        <title>Thousands of microbial genomes shed light on interconnected biogeochemical processes in an aquifer system.</title>
        <authorList>
            <person name="Anantharaman K."/>
            <person name="Brown C.T."/>
            <person name="Hug L.A."/>
            <person name="Sharon I."/>
            <person name="Castelle C.J."/>
            <person name="Probst A.J."/>
            <person name="Thomas B.C."/>
            <person name="Singh A."/>
            <person name="Wilkins M.J."/>
            <person name="Karaoz U."/>
            <person name="Brodie E.L."/>
            <person name="Williams K.H."/>
            <person name="Hubbard S.S."/>
            <person name="Banfield J.F."/>
        </authorList>
    </citation>
    <scope>NUCLEOTIDE SEQUENCE [LARGE SCALE GENOMIC DNA]</scope>
</reference>
<dbReference type="GO" id="GO:0070475">
    <property type="term" value="P:rRNA base methylation"/>
    <property type="evidence" value="ECO:0007669"/>
    <property type="project" value="UniProtKB-UniRule"/>
</dbReference>
<dbReference type="Proteomes" id="UP000177707">
    <property type="component" value="Unassembled WGS sequence"/>
</dbReference>
<dbReference type="HAMAP" id="MF_01007">
    <property type="entry name" value="16SrRNA_methyltr_H"/>
    <property type="match status" value="1"/>
</dbReference>
<comment type="similarity">
    <text evidence="1 6">Belongs to the methyltransferase superfamily. RsmH family.</text>
</comment>
<name>A0A1G2TW79_9BACT</name>